<proteinExistence type="inferred from homology"/>
<dbReference type="EMBL" id="AZHD01000003">
    <property type="protein sequence ID" value="OAA65859.1"/>
    <property type="molecule type" value="Genomic_DNA"/>
</dbReference>
<protein>
    <submittedName>
        <fullName evidence="10">Major facilitator superfamily domain, general substrate transporter</fullName>
    </submittedName>
</protein>
<evidence type="ECO:0000256" key="5">
    <source>
        <dbReference type="ARBA" id="ARBA00023136"/>
    </source>
</evidence>
<comment type="subcellular location">
    <subcellularLocation>
        <location evidence="1">Membrane</location>
        <topology evidence="1">Multi-pass membrane protein</topology>
    </subcellularLocation>
</comment>
<feature type="transmembrane region" description="Helical" evidence="8">
    <location>
        <begin position="277"/>
        <end position="301"/>
    </location>
</feature>
<keyword evidence="3 8" id="KW-0812">Transmembrane</keyword>
<keyword evidence="5 8" id="KW-0472">Membrane</keyword>
<dbReference type="PROSITE" id="PS50850">
    <property type="entry name" value="MFS"/>
    <property type="match status" value="1"/>
</dbReference>
<dbReference type="GO" id="GO:0016020">
    <property type="term" value="C:membrane"/>
    <property type="evidence" value="ECO:0007669"/>
    <property type="project" value="UniProtKB-SubCell"/>
</dbReference>
<comment type="similarity">
    <text evidence="6">Belongs to the major facilitator superfamily. Allantoate permease family.</text>
</comment>
<feature type="transmembrane region" description="Helical" evidence="8">
    <location>
        <begin position="321"/>
        <end position="338"/>
    </location>
</feature>
<evidence type="ECO:0000313" key="11">
    <source>
        <dbReference type="Proteomes" id="UP000076874"/>
    </source>
</evidence>
<accession>A0A167Y5A4</accession>
<dbReference type="GO" id="GO:0022857">
    <property type="term" value="F:transmembrane transporter activity"/>
    <property type="evidence" value="ECO:0007669"/>
    <property type="project" value="InterPro"/>
</dbReference>
<reference evidence="10 11" key="1">
    <citation type="journal article" date="2016" name="Genome Biol. Evol.">
        <title>Divergent and convergent evolution of fungal pathogenicity.</title>
        <authorList>
            <person name="Shang Y."/>
            <person name="Xiao G."/>
            <person name="Zheng P."/>
            <person name="Cen K."/>
            <person name="Zhan S."/>
            <person name="Wang C."/>
        </authorList>
    </citation>
    <scope>NUCLEOTIDE SEQUENCE [LARGE SCALE GENOMIC DNA]</scope>
    <source>
        <strain evidence="10 11">RCEF 264</strain>
    </source>
</reference>
<gene>
    <name evidence="10" type="ORF">SPI_02646</name>
</gene>
<feature type="transmembrane region" description="Helical" evidence="8">
    <location>
        <begin position="135"/>
        <end position="160"/>
    </location>
</feature>
<feature type="transmembrane region" description="Helical" evidence="8">
    <location>
        <begin position="82"/>
        <end position="103"/>
    </location>
</feature>
<evidence type="ECO:0000256" key="4">
    <source>
        <dbReference type="ARBA" id="ARBA00022989"/>
    </source>
</evidence>
<feature type="transmembrane region" description="Helical" evidence="8">
    <location>
        <begin position="369"/>
        <end position="389"/>
    </location>
</feature>
<dbReference type="InterPro" id="IPR020846">
    <property type="entry name" value="MFS_dom"/>
</dbReference>
<dbReference type="OrthoDB" id="6132182at2759"/>
<feature type="transmembrane region" description="Helical" evidence="8">
    <location>
        <begin position="203"/>
        <end position="226"/>
    </location>
</feature>
<evidence type="ECO:0000256" key="3">
    <source>
        <dbReference type="ARBA" id="ARBA00022692"/>
    </source>
</evidence>
<feature type="transmembrane region" description="Helical" evidence="8">
    <location>
        <begin position="172"/>
        <end position="191"/>
    </location>
</feature>
<dbReference type="FunFam" id="1.20.1250.20:FF:000065">
    <property type="entry name" value="Putative MFS pantothenate transporter"/>
    <property type="match status" value="1"/>
</dbReference>
<dbReference type="PANTHER" id="PTHR43791">
    <property type="entry name" value="PERMEASE-RELATED"/>
    <property type="match status" value="1"/>
</dbReference>
<evidence type="ECO:0000313" key="10">
    <source>
        <dbReference type="EMBL" id="OAA65859.1"/>
    </source>
</evidence>
<dbReference type="AlphaFoldDB" id="A0A167Y5A4"/>
<comment type="caution">
    <text evidence="10">The sequence shown here is derived from an EMBL/GenBank/DDBJ whole genome shotgun (WGS) entry which is preliminary data.</text>
</comment>
<dbReference type="Gene3D" id="1.20.1250.20">
    <property type="entry name" value="MFS general substrate transporter like domains"/>
    <property type="match status" value="1"/>
</dbReference>
<feature type="transmembrane region" description="Helical" evidence="8">
    <location>
        <begin position="401"/>
        <end position="423"/>
    </location>
</feature>
<dbReference type="SUPFAM" id="SSF103473">
    <property type="entry name" value="MFS general substrate transporter"/>
    <property type="match status" value="1"/>
</dbReference>
<dbReference type="PANTHER" id="PTHR43791:SF15">
    <property type="entry name" value="TRANSPORTER SEO1-RELATED"/>
    <property type="match status" value="1"/>
</dbReference>
<dbReference type="InterPro" id="IPR011701">
    <property type="entry name" value="MFS"/>
</dbReference>
<dbReference type="InterPro" id="IPR036259">
    <property type="entry name" value="MFS_trans_sf"/>
</dbReference>
<evidence type="ECO:0000256" key="6">
    <source>
        <dbReference type="ARBA" id="ARBA00037968"/>
    </source>
</evidence>
<evidence type="ECO:0000259" key="9">
    <source>
        <dbReference type="PROSITE" id="PS50850"/>
    </source>
</evidence>
<dbReference type="Proteomes" id="UP000076874">
    <property type="component" value="Unassembled WGS sequence"/>
</dbReference>
<feature type="region of interest" description="Disordered" evidence="7">
    <location>
        <begin position="469"/>
        <end position="498"/>
    </location>
</feature>
<feature type="transmembrane region" description="Helical" evidence="8">
    <location>
        <begin position="435"/>
        <end position="456"/>
    </location>
</feature>
<name>A0A167Y5A4_9HYPO</name>
<keyword evidence="2" id="KW-0813">Transport</keyword>
<evidence type="ECO:0000256" key="1">
    <source>
        <dbReference type="ARBA" id="ARBA00004141"/>
    </source>
</evidence>
<feature type="transmembrane region" description="Helical" evidence="8">
    <location>
        <begin position="36"/>
        <end position="54"/>
    </location>
</feature>
<evidence type="ECO:0000256" key="2">
    <source>
        <dbReference type="ARBA" id="ARBA00022448"/>
    </source>
</evidence>
<organism evidence="10 11">
    <name type="scientific">Niveomyces insectorum RCEF 264</name>
    <dbReference type="NCBI Taxonomy" id="1081102"/>
    <lineage>
        <taxon>Eukaryota</taxon>
        <taxon>Fungi</taxon>
        <taxon>Dikarya</taxon>
        <taxon>Ascomycota</taxon>
        <taxon>Pezizomycotina</taxon>
        <taxon>Sordariomycetes</taxon>
        <taxon>Hypocreomycetidae</taxon>
        <taxon>Hypocreales</taxon>
        <taxon>Cordycipitaceae</taxon>
        <taxon>Niveomyces</taxon>
    </lineage>
</organism>
<sequence length="498" mass="55806">MAETSIQPAEPAEPAPRARRWYDWYDPADSKAERRLILKLDLLIVPYAFILYWVKYIDQSNINNAYVSGMSDDLHFNGNQLVQFQTIFVVGNVVGLLPFMYLFPRVPMHYLVPSLDLAWGIFTLLQYRAQSYGEIMAYRFMVSIFEASYFPGVHFVLGSWYKSSEIGRRGGAFYTGLTLGTLTAGLLQGAATRYLDGSHGLAGWRWSFIINAIITIPLAILGYFIWPGTPAMPNRLVIRGAELEHARTRLLRQGATITRTPFSVALLRRILVGNWRFYVIVFWDILFFNSSANTATFLLWIKSLHRFDTATVNNLGTISPALGIFFVLAVNFSADLWVNRPTAITLASAFNFTALVILAIWSVPEAAKWFAFSVTYSSVAVSSVLYGWANVILRDSIEERALTLIIMTAIATSTNAWIPLLVYPTVESPRFPRGYVYSAVMTALLVAMTWGVYFLYGNNGEKRLRVPETQLTSEEDGSLAGSENKTAVGDAREKTSVA</sequence>
<feature type="domain" description="Major facilitator superfamily (MFS) profile" evidence="9">
    <location>
        <begin position="44"/>
        <end position="498"/>
    </location>
</feature>
<dbReference type="Pfam" id="PF07690">
    <property type="entry name" value="MFS_1"/>
    <property type="match status" value="1"/>
</dbReference>
<keyword evidence="11" id="KW-1185">Reference proteome</keyword>
<keyword evidence="4 8" id="KW-1133">Transmembrane helix</keyword>
<feature type="transmembrane region" description="Helical" evidence="8">
    <location>
        <begin position="343"/>
        <end position="363"/>
    </location>
</feature>
<feature type="transmembrane region" description="Helical" evidence="8">
    <location>
        <begin position="110"/>
        <end position="129"/>
    </location>
</feature>
<evidence type="ECO:0000256" key="8">
    <source>
        <dbReference type="SAM" id="Phobius"/>
    </source>
</evidence>
<evidence type="ECO:0000256" key="7">
    <source>
        <dbReference type="SAM" id="MobiDB-lite"/>
    </source>
</evidence>